<proteinExistence type="predicted"/>
<dbReference type="Proteomes" id="UP000006552">
    <property type="component" value="Chromosome"/>
</dbReference>
<dbReference type="HOGENOM" id="CLU_791933_0_0_4"/>
<dbReference type="STRING" id="76114.ebA515"/>
<evidence type="ECO:0000313" key="2">
    <source>
        <dbReference type="Proteomes" id="UP000006552"/>
    </source>
</evidence>
<dbReference type="EMBL" id="CR555306">
    <property type="protein sequence ID" value="CAI06384.1"/>
    <property type="molecule type" value="Genomic_DNA"/>
</dbReference>
<dbReference type="RefSeq" id="WP_011236119.1">
    <property type="nucleotide sequence ID" value="NC_006513.1"/>
</dbReference>
<protein>
    <recommendedName>
        <fullName evidence="3">Nucleoid associated protein NdpA</fullName>
    </recommendedName>
</protein>
<reference evidence="1 2" key="1">
    <citation type="journal article" date="2005" name="Arch. Microbiol.">
        <title>The genome sequence of an anaerobic aromatic-degrading denitrifying bacterium, strain EbN1.</title>
        <authorList>
            <person name="Rabus R."/>
            <person name="Kube M."/>
            <person name="Heider J."/>
            <person name="Beck A."/>
            <person name="Heitmann K."/>
            <person name="Widdel F."/>
            <person name="Reinhardt R."/>
        </authorList>
    </citation>
    <scope>NUCLEOTIDE SEQUENCE [LARGE SCALE GENOMIC DNA]</scope>
    <source>
        <strain evidence="1 2">EbN1</strain>
    </source>
</reference>
<name>Q5P8H5_AROAE</name>
<dbReference type="eggNOG" id="ENOG502ZB2Z">
    <property type="taxonomic scope" value="Bacteria"/>
</dbReference>
<accession>Q5P8H5</accession>
<evidence type="ECO:0000313" key="1">
    <source>
        <dbReference type="EMBL" id="CAI06384.1"/>
    </source>
</evidence>
<dbReference type="AlphaFoldDB" id="Q5P8H5"/>
<gene>
    <name evidence="1" type="ORF">ebA515</name>
</gene>
<keyword evidence="2" id="KW-1185">Reference proteome</keyword>
<evidence type="ECO:0008006" key="3">
    <source>
        <dbReference type="Google" id="ProtNLM"/>
    </source>
</evidence>
<organism evidence="1 2">
    <name type="scientific">Aromatoleum aromaticum (strain DSM 19018 / LMG 30748 / EbN1)</name>
    <name type="common">Azoarcus sp. (strain EbN1)</name>
    <dbReference type="NCBI Taxonomy" id="76114"/>
    <lineage>
        <taxon>Bacteria</taxon>
        <taxon>Pseudomonadati</taxon>
        <taxon>Pseudomonadota</taxon>
        <taxon>Betaproteobacteria</taxon>
        <taxon>Rhodocyclales</taxon>
        <taxon>Rhodocyclaceae</taxon>
        <taxon>Aromatoleum</taxon>
    </lineage>
</organism>
<dbReference type="KEGG" id="eba:ebA515"/>
<dbReference type="OrthoDB" id="9178145at2"/>
<sequence length="347" mass="38694">MGFFTDEEVGSLHITSMILHVVGDGAFSPQPARAVEHEEFFIDRIRDTDVSPVYSFKETSNTKGQIELIATGAVSFEEGAQALSREFSRLHVGSSRDGALFIFELSTHDPVTKIYSFVKYDYREAIEQAAVDEGGLLRRIVTAFIADKKAIQKSTIVRVVGGVAELPISARDRMKSSPEIGDYFATFLDVSRTLSDEDLNKKTIEVLRTTLTACKELLPEQDVPSAFRRAQGILRDRQEINEAAITDAVLAAAGNPEDEEVRSTIQSTTRRRIRVAKLEGLEFRPDRQVLRRAPLRKVRTTEGVTLTYPDDAEGITVRRERLAAGAERFTIETACVTEDKLVRDPAR</sequence>